<dbReference type="Pfam" id="PF05834">
    <property type="entry name" value="Lycopene_cycl"/>
    <property type="match status" value="1"/>
</dbReference>
<dbReference type="SUPFAM" id="SSF51905">
    <property type="entry name" value="FAD/NAD(P)-binding domain"/>
    <property type="match status" value="1"/>
</dbReference>
<reference evidence="1 2" key="1">
    <citation type="submission" date="2024-10" db="EMBL/GenBank/DDBJ databases">
        <title>The Natural Products Discovery Center: Release of the First 8490 Sequenced Strains for Exploring Actinobacteria Biosynthetic Diversity.</title>
        <authorList>
            <person name="Kalkreuter E."/>
            <person name="Kautsar S.A."/>
            <person name="Yang D."/>
            <person name="Bader C.D."/>
            <person name="Teijaro C.N."/>
            <person name="Fluegel L."/>
            <person name="Davis C.M."/>
            <person name="Simpson J.R."/>
            <person name="Lauterbach L."/>
            <person name="Steele A.D."/>
            <person name="Gui C."/>
            <person name="Meng S."/>
            <person name="Li G."/>
            <person name="Viehrig K."/>
            <person name="Ye F."/>
            <person name="Su P."/>
            <person name="Kiefer A.F."/>
            <person name="Nichols A."/>
            <person name="Cepeda A.J."/>
            <person name="Yan W."/>
            <person name="Fan B."/>
            <person name="Jiang Y."/>
            <person name="Adhikari A."/>
            <person name="Zheng C.-J."/>
            <person name="Schuster L."/>
            <person name="Cowan T.M."/>
            <person name="Smanski M.J."/>
            <person name="Chevrette M.G."/>
            <person name="De Carvalho L.P.S."/>
            <person name="Shen B."/>
        </authorList>
    </citation>
    <scope>NUCLEOTIDE SEQUENCE [LARGE SCALE GENOMIC DNA]</scope>
    <source>
        <strain evidence="1 2">NPDC019275</strain>
    </source>
</reference>
<dbReference type="Proteomes" id="UP001611415">
    <property type="component" value="Unassembled WGS sequence"/>
</dbReference>
<dbReference type="PANTHER" id="PTHR39757:SF5">
    <property type="entry name" value="OS02G0190600 PROTEIN"/>
    <property type="match status" value="1"/>
</dbReference>
<protein>
    <submittedName>
        <fullName evidence="1">Lycopene cyclase family protein</fullName>
    </submittedName>
</protein>
<dbReference type="RefSeq" id="WP_357401073.1">
    <property type="nucleotide sequence ID" value="NZ_JBIRYO010000018.1"/>
</dbReference>
<evidence type="ECO:0000313" key="1">
    <source>
        <dbReference type="EMBL" id="MFI2476631.1"/>
    </source>
</evidence>
<dbReference type="PANTHER" id="PTHR39757">
    <property type="match status" value="1"/>
</dbReference>
<name>A0ABW7X681_9NOCA</name>
<dbReference type="InterPro" id="IPR036188">
    <property type="entry name" value="FAD/NAD-bd_sf"/>
</dbReference>
<sequence length="366" mass="38349">MVVCGLGPAGRALAHRCLMRGMSVVAVDPSPRRRWTATYAAWADELPEWLDPTLVTAATVARPTAWGARRHELDRPYVVLDNERLRDSLALAGAEIVADRAVRLDRHAATLASGRVLTAGRVIDARGIARSPARAEQTAYGVVVDASTAADIEPLFMDWRADNGADPAAPRSFLYAVPLGGGALLLEETCLAGRPALDIGELRTRLLHRLRARGIALDGDEPVERVRFPVQGGRPGRRAFGAAGGFTHPATGYSVAATLDAADTVAAGGNAWPPSARAVSALRAAGLRALLALPPADVPGFFDAFFALPAPLQRAYLSGRTDLGGTVAAMRALFTALPPGTRVRIAAATSGIPVRSRGPGGSAIME</sequence>
<evidence type="ECO:0000313" key="2">
    <source>
        <dbReference type="Proteomes" id="UP001611415"/>
    </source>
</evidence>
<dbReference type="EMBL" id="JBIRYO010000018">
    <property type="protein sequence ID" value="MFI2476631.1"/>
    <property type="molecule type" value="Genomic_DNA"/>
</dbReference>
<accession>A0ABW7X681</accession>
<gene>
    <name evidence="1" type="ORF">ACH49W_24885</name>
</gene>
<comment type="caution">
    <text evidence="1">The sequence shown here is derived from an EMBL/GenBank/DDBJ whole genome shotgun (WGS) entry which is preliminary data.</text>
</comment>
<keyword evidence="2" id="KW-1185">Reference proteome</keyword>
<proteinExistence type="predicted"/>
<organism evidence="1 2">
    <name type="scientific">Nocardia xishanensis</name>
    <dbReference type="NCBI Taxonomy" id="238964"/>
    <lineage>
        <taxon>Bacteria</taxon>
        <taxon>Bacillati</taxon>
        <taxon>Actinomycetota</taxon>
        <taxon>Actinomycetes</taxon>
        <taxon>Mycobacteriales</taxon>
        <taxon>Nocardiaceae</taxon>
        <taxon>Nocardia</taxon>
    </lineage>
</organism>